<keyword evidence="1" id="KW-0812">Transmembrane</keyword>
<comment type="caution">
    <text evidence="2">The sequence shown here is derived from an EMBL/GenBank/DDBJ whole genome shotgun (WGS) entry which is preliminary data.</text>
</comment>
<dbReference type="EMBL" id="AWUE01021111">
    <property type="protein sequence ID" value="OMO63484.1"/>
    <property type="molecule type" value="Genomic_DNA"/>
</dbReference>
<evidence type="ECO:0008006" key="4">
    <source>
        <dbReference type="Google" id="ProtNLM"/>
    </source>
</evidence>
<dbReference type="Proteomes" id="UP000187203">
    <property type="component" value="Unassembled WGS sequence"/>
</dbReference>
<evidence type="ECO:0000256" key="1">
    <source>
        <dbReference type="SAM" id="Phobius"/>
    </source>
</evidence>
<keyword evidence="3" id="KW-1185">Reference proteome</keyword>
<evidence type="ECO:0000313" key="3">
    <source>
        <dbReference type="Proteomes" id="UP000187203"/>
    </source>
</evidence>
<reference evidence="3" key="1">
    <citation type="submission" date="2013-09" db="EMBL/GenBank/DDBJ databases">
        <title>Corchorus olitorius genome sequencing.</title>
        <authorList>
            <person name="Alam M."/>
            <person name="Haque M.S."/>
            <person name="Islam M.S."/>
            <person name="Emdad E.M."/>
            <person name="Islam M.M."/>
            <person name="Ahmed B."/>
            <person name="Halim A."/>
            <person name="Hossen Q.M.M."/>
            <person name="Hossain M.Z."/>
            <person name="Ahmed R."/>
            <person name="Khan M.M."/>
            <person name="Islam R."/>
            <person name="Rashid M.M."/>
            <person name="Khan S.A."/>
            <person name="Rahman M.S."/>
            <person name="Alam M."/>
            <person name="Yahiya A.S."/>
            <person name="Khan M.S."/>
            <person name="Azam M.S."/>
            <person name="Haque T."/>
            <person name="Lashkar M.Z.H."/>
            <person name="Akhand A.I."/>
            <person name="Morshed G."/>
            <person name="Roy S."/>
            <person name="Uddin K.S."/>
            <person name="Rabeya T."/>
            <person name="Hossain A.S."/>
            <person name="Chowdhury A."/>
            <person name="Snigdha A.R."/>
            <person name="Mortoza M.S."/>
            <person name="Matin S.A."/>
            <person name="Hoque S.M.E."/>
            <person name="Islam M.K."/>
            <person name="Roy D.K."/>
            <person name="Haider R."/>
            <person name="Moosa M.M."/>
            <person name="Elias S.M."/>
            <person name="Hasan A.M."/>
            <person name="Jahan S."/>
            <person name="Shafiuddin M."/>
            <person name="Mahmood N."/>
            <person name="Shommy N.S."/>
        </authorList>
    </citation>
    <scope>NUCLEOTIDE SEQUENCE [LARGE SCALE GENOMIC DNA]</scope>
    <source>
        <strain evidence="3">cv. O-4</strain>
    </source>
</reference>
<gene>
    <name evidence="2" type="ORF">COLO4_32397</name>
</gene>
<accession>A0A1R3GZD9</accession>
<name>A0A1R3GZD9_9ROSI</name>
<feature type="transmembrane region" description="Helical" evidence="1">
    <location>
        <begin position="14"/>
        <end position="36"/>
    </location>
</feature>
<protein>
    <recommendedName>
        <fullName evidence="4">Late embryogenesis abundant protein, LEA-14</fullName>
    </recommendedName>
</protein>
<keyword evidence="1" id="KW-0472">Membrane</keyword>
<dbReference type="AlphaFoldDB" id="A0A1R3GZD9"/>
<sequence length="198" mass="22413">MSSSSDSQCNCEGFLITLAVIFGIFTFTFIFTLAAFSSPPITMQPVSFSISNFSYNWEADFIFECKTCMSSTKIYYSGMGVSLSYQKIDGEFSEASIDPFRLKGNEKKIVRVHYGSSNQSVARDEIVVQGKKEVANMIHMNMTLDLDVHYKIWGFFWGVKMNGPYESFCWDLFFAVEPETGGGRLIASTRTPCHERYP</sequence>
<proteinExistence type="predicted"/>
<organism evidence="2 3">
    <name type="scientific">Corchorus olitorius</name>
    <dbReference type="NCBI Taxonomy" id="93759"/>
    <lineage>
        <taxon>Eukaryota</taxon>
        <taxon>Viridiplantae</taxon>
        <taxon>Streptophyta</taxon>
        <taxon>Embryophyta</taxon>
        <taxon>Tracheophyta</taxon>
        <taxon>Spermatophyta</taxon>
        <taxon>Magnoliopsida</taxon>
        <taxon>eudicotyledons</taxon>
        <taxon>Gunneridae</taxon>
        <taxon>Pentapetalae</taxon>
        <taxon>rosids</taxon>
        <taxon>malvids</taxon>
        <taxon>Malvales</taxon>
        <taxon>Malvaceae</taxon>
        <taxon>Grewioideae</taxon>
        <taxon>Apeibeae</taxon>
        <taxon>Corchorus</taxon>
    </lineage>
</organism>
<evidence type="ECO:0000313" key="2">
    <source>
        <dbReference type="EMBL" id="OMO63484.1"/>
    </source>
</evidence>
<keyword evidence="1" id="KW-1133">Transmembrane helix</keyword>